<dbReference type="EMBL" id="JARYMX010000005">
    <property type="protein sequence ID" value="KAJ9547016.1"/>
    <property type="molecule type" value="Genomic_DNA"/>
</dbReference>
<dbReference type="AlphaFoldDB" id="A0AA38T222"/>
<protein>
    <submittedName>
        <fullName evidence="1">Uncharacterized protein</fullName>
    </submittedName>
</protein>
<gene>
    <name evidence="1" type="ORF">OSB04_019559</name>
</gene>
<accession>A0AA38T222</accession>
<reference evidence="1" key="1">
    <citation type="submission" date="2023-03" db="EMBL/GenBank/DDBJ databases">
        <title>Chromosome-scale reference genome and RAD-based genetic map of yellow starthistle (Centaurea solstitialis) reveal putative structural variation and QTLs associated with invader traits.</title>
        <authorList>
            <person name="Reatini B."/>
            <person name="Cang F.A."/>
            <person name="Jiang Q."/>
            <person name="Mckibben M.T.W."/>
            <person name="Barker M.S."/>
            <person name="Rieseberg L.H."/>
            <person name="Dlugosch K.M."/>
        </authorList>
    </citation>
    <scope>NUCLEOTIDE SEQUENCE</scope>
    <source>
        <strain evidence="1">CAN-66</strain>
        <tissue evidence="1">Leaf</tissue>
    </source>
</reference>
<organism evidence="1 2">
    <name type="scientific">Centaurea solstitialis</name>
    <name type="common">yellow star-thistle</name>
    <dbReference type="NCBI Taxonomy" id="347529"/>
    <lineage>
        <taxon>Eukaryota</taxon>
        <taxon>Viridiplantae</taxon>
        <taxon>Streptophyta</taxon>
        <taxon>Embryophyta</taxon>
        <taxon>Tracheophyta</taxon>
        <taxon>Spermatophyta</taxon>
        <taxon>Magnoliopsida</taxon>
        <taxon>eudicotyledons</taxon>
        <taxon>Gunneridae</taxon>
        <taxon>Pentapetalae</taxon>
        <taxon>asterids</taxon>
        <taxon>campanulids</taxon>
        <taxon>Asterales</taxon>
        <taxon>Asteraceae</taxon>
        <taxon>Carduoideae</taxon>
        <taxon>Cardueae</taxon>
        <taxon>Centaureinae</taxon>
        <taxon>Centaurea</taxon>
    </lineage>
</organism>
<sequence>MGTKNKTKDVLMVRDGGVKKSMGIQAPAKGRDQFRLSRVHPRFMAMAKARARARRLSQIKLGPRIAVSHAMRSVNWRQNCPKRHEAECNMDYTKLIDPRDPTKTQHKVVKDYDCEILYHPGKANVVADALSRKAAHPLLQISHLKMAVTTSFVDVVRRAQEEAKRIRGQLSALVRDSRRLLTRYGRVWVPRAGTTRQTLLEDERNMCKTVIRITMSNVIRH</sequence>
<proteinExistence type="predicted"/>
<name>A0AA38T222_9ASTR</name>
<evidence type="ECO:0000313" key="1">
    <source>
        <dbReference type="EMBL" id="KAJ9547016.1"/>
    </source>
</evidence>
<dbReference type="Proteomes" id="UP001172457">
    <property type="component" value="Chromosome 5"/>
</dbReference>
<keyword evidence="2" id="KW-1185">Reference proteome</keyword>
<comment type="caution">
    <text evidence="1">The sequence shown here is derived from an EMBL/GenBank/DDBJ whole genome shotgun (WGS) entry which is preliminary data.</text>
</comment>
<evidence type="ECO:0000313" key="2">
    <source>
        <dbReference type="Proteomes" id="UP001172457"/>
    </source>
</evidence>